<sequence length="897" mass="101962">MARCLAAPLQSPRSPLMSHRNREDSPVPTLLGTGMGELSWSACLMDAHKQTEDEIESKTEASLKEGLGTNIEDEEGKPENDMNEGGRHECVEDTDLDERGYDVEITDTEASDDLLYEEVMTVLTKSARRKEHRKAVLEQKKKQRARIDPNTIKATIDEIATKAYNRCSVPYFSEIIIRCFLVVALSTFLCPTSNTKPSTKYMGALVNVEQLKQLNWCMFVHDWELMYIKKYQKEKLKQNRTMMTLGGCIYHLAVRCLDFTDFGSIQIPSLMPRICVWKGDMVKHLSDMTIGRDGKYGCLTIKEVSETCYKDGTFEWESTIKNSNFRKAINNVAGNSLSDKVKEDIFLAYKNHMKNEDLNTCIKAKGLLLDTIRIITNASGESGHLVQRKRRKTNVLSTSQQSAGSSVSKTNAGKGSTNEADGFCSSPPKVHEIGKLKVRTATQMVIGHTFFLFLFASNHVPLNSLTLKHNVKESIPQRTPCRKCVLQRHQLSLQETMRRIDAQSSSEPHDPCSIKHKKPLEALLKGEEKDEAHTLDNQQEKSSNLNYMLIGEAKENHVQNVVESAKEDIPTELIQSKIVFTESKQTTFFGFQNTSIQELATKLKIARNFKGVEPEELDICVQGNTNLKTTPEVQMSTGWNHRQTCYSPCKNNNEYTAETPPLKMKKDYSMVPIIGKRLFPEEESCQQESSSRRPSSFRGKENVPPKRIVQPSRYRSSLYGCSERGQIMPHERKMYENITSLANVEGSKPAILIDKTIATFGQLGNSMKIGGRVQAYVINVYCRHLFNENHPRNSLKHYFFHTASISSFICTWYEARLQPMDFNAFPTVYPKVPQQDNDIDCGIFTMKLMGWCPRNPTPIVFSPKDVPDARIRYAVDLMFSHYNTLDDEKKRVKEFLL</sequence>
<gene>
    <name evidence="6" type="ORF">TRIUR3_06012</name>
</gene>
<dbReference type="Gene3D" id="3.40.395.10">
    <property type="entry name" value="Adenoviral Proteinase, Chain A"/>
    <property type="match status" value="1"/>
</dbReference>
<feature type="compositionally biased region" description="Basic and acidic residues" evidence="4">
    <location>
        <begin position="77"/>
        <end position="88"/>
    </location>
</feature>
<evidence type="ECO:0000256" key="2">
    <source>
        <dbReference type="ARBA" id="ARBA00022670"/>
    </source>
</evidence>
<accession>M8A298</accession>
<dbReference type="InterPro" id="IPR003653">
    <property type="entry name" value="Peptidase_C48_C"/>
</dbReference>
<evidence type="ECO:0000256" key="1">
    <source>
        <dbReference type="ARBA" id="ARBA00005234"/>
    </source>
</evidence>
<keyword evidence="2" id="KW-0645">Protease</keyword>
<dbReference type="GO" id="GO:0006508">
    <property type="term" value="P:proteolysis"/>
    <property type="evidence" value="ECO:0007669"/>
    <property type="project" value="UniProtKB-KW"/>
</dbReference>
<feature type="region of interest" description="Disordered" evidence="4">
    <location>
        <begin position="383"/>
        <end position="423"/>
    </location>
</feature>
<organism evidence="6">
    <name type="scientific">Triticum urartu</name>
    <name type="common">Red wild einkorn</name>
    <name type="synonym">Crithodium urartu</name>
    <dbReference type="NCBI Taxonomy" id="4572"/>
    <lineage>
        <taxon>Eukaryota</taxon>
        <taxon>Viridiplantae</taxon>
        <taxon>Streptophyta</taxon>
        <taxon>Embryophyta</taxon>
        <taxon>Tracheophyta</taxon>
        <taxon>Spermatophyta</taxon>
        <taxon>Magnoliopsida</taxon>
        <taxon>Liliopsida</taxon>
        <taxon>Poales</taxon>
        <taxon>Poaceae</taxon>
        <taxon>BOP clade</taxon>
        <taxon>Pooideae</taxon>
        <taxon>Triticodae</taxon>
        <taxon>Triticeae</taxon>
        <taxon>Triticinae</taxon>
        <taxon>Triticum</taxon>
    </lineage>
</organism>
<evidence type="ECO:0000256" key="3">
    <source>
        <dbReference type="ARBA" id="ARBA00022801"/>
    </source>
</evidence>
<proteinExistence type="inferred from homology"/>
<evidence type="ECO:0000313" key="6">
    <source>
        <dbReference type="EMBL" id="EMS66472.1"/>
    </source>
</evidence>
<dbReference type="SUPFAM" id="SSF54001">
    <property type="entry name" value="Cysteine proteinases"/>
    <property type="match status" value="1"/>
</dbReference>
<protein>
    <recommendedName>
        <fullName evidence="5">Ubiquitin-like protease family profile domain-containing protein</fullName>
    </recommendedName>
</protein>
<feature type="region of interest" description="Disordered" evidence="4">
    <location>
        <begin position="682"/>
        <end position="704"/>
    </location>
</feature>
<evidence type="ECO:0000259" key="5">
    <source>
        <dbReference type="Pfam" id="PF02902"/>
    </source>
</evidence>
<dbReference type="PANTHER" id="PTHR34835:SF60">
    <property type="entry name" value="OS10G0490300 PROTEIN"/>
    <property type="match status" value="1"/>
</dbReference>
<dbReference type="GO" id="GO:0008234">
    <property type="term" value="F:cysteine-type peptidase activity"/>
    <property type="evidence" value="ECO:0007669"/>
    <property type="project" value="InterPro"/>
</dbReference>
<dbReference type="EMBL" id="KD031703">
    <property type="protein sequence ID" value="EMS66472.1"/>
    <property type="molecule type" value="Genomic_DNA"/>
</dbReference>
<feature type="domain" description="Ubiquitin-like protease family profile" evidence="5">
    <location>
        <begin position="821"/>
        <end position="876"/>
    </location>
</feature>
<dbReference type="STRING" id="4572.M8A298"/>
<feature type="compositionally biased region" description="Polar residues" evidence="4">
    <location>
        <begin position="409"/>
        <end position="419"/>
    </location>
</feature>
<feature type="compositionally biased region" description="Low complexity" evidence="4">
    <location>
        <begin position="397"/>
        <end position="408"/>
    </location>
</feature>
<name>M8A298_TRIUA</name>
<evidence type="ECO:0000256" key="4">
    <source>
        <dbReference type="SAM" id="MobiDB-lite"/>
    </source>
</evidence>
<dbReference type="Pfam" id="PF02902">
    <property type="entry name" value="Peptidase_C48"/>
    <property type="match status" value="1"/>
</dbReference>
<feature type="compositionally biased region" description="Basic and acidic residues" evidence="4">
    <location>
        <begin position="51"/>
        <end position="63"/>
    </location>
</feature>
<feature type="region of interest" description="Disordered" evidence="4">
    <location>
        <begin position="51"/>
        <end position="88"/>
    </location>
</feature>
<dbReference type="OMA" id="IGENVCT"/>
<dbReference type="eggNOG" id="KOG0778">
    <property type="taxonomic scope" value="Eukaryota"/>
</dbReference>
<keyword evidence="3" id="KW-0378">Hydrolase</keyword>
<feature type="region of interest" description="Disordered" evidence="4">
    <location>
        <begin position="1"/>
        <end position="28"/>
    </location>
</feature>
<feature type="compositionally biased region" description="Low complexity" evidence="4">
    <location>
        <begin position="686"/>
        <end position="696"/>
    </location>
</feature>
<reference evidence="6" key="1">
    <citation type="journal article" date="2013" name="Nature">
        <title>Draft genome of the wheat A-genome progenitor Triticum urartu.</title>
        <authorList>
            <person name="Ling H.Q."/>
            <person name="Zhao S."/>
            <person name="Liu D."/>
            <person name="Wang J."/>
            <person name="Sun H."/>
            <person name="Zhang C."/>
            <person name="Fan H."/>
            <person name="Li D."/>
            <person name="Dong L."/>
            <person name="Tao Y."/>
            <person name="Gao C."/>
            <person name="Wu H."/>
            <person name="Li Y."/>
            <person name="Cui Y."/>
            <person name="Guo X."/>
            <person name="Zheng S."/>
            <person name="Wang B."/>
            <person name="Yu K."/>
            <person name="Liang Q."/>
            <person name="Yang W."/>
            <person name="Lou X."/>
            <person name="Chen J."/>
            <person name="Feng M."/>
            <person name="Jian J."/>
            <person name="Zhang X."/>
            <person name="Luo G."/>
            <person name="Jiang Y."/>
            <person name="Liu J."/>
            <person name="Wang Z."/>
            <person name="Sha Y."/>
            <person name="Zhang B."/>
            <person name="Wu H."/>
            <person name="Tang D."/>
            <person name="Shen Q."/>
            <person name="Xue P."/>
            <person name="Zou S."/>
            <person name="Wang X."/>
            <person name="Liu X."/>
            <person name="Wang F."/>
            <person name="Yang Y."/>
            <person name="An X."/>
            <person name="Dong Z."/>
            <person name="Zhang K."/>
            <person name="Zhang X."/>
            <person name="Luo M.C."/>
            <person name="Dvorak J."/>
            <person name="Tong Y."/>
            <person name="Wang J."/>
            <person name="Yang H."/>
            <person name="Li Z."/>
            <person name="Wang D."/>
            <person name="Zhang A."/>
            <person name="Wang J."/>
        </authorList>
    </citation>
    <scope>NUCLEOTIDE SEQUENCE</scope>
</reference>
<dbReference type="PANTHER" id="PTHR34835">
    <property type="entry name" value="OS07G0283600 PROTEIN-RELATED"/>
    <property type="match status" value="1"/>
</dbReference>
<dbReference type="AlphaFoldDB" id="M8A298"/>
<comment type="similarity">
    <text evidence="1">Belongs to the peptidase C48 family.</text>
</comment>
<dbReference type="InterPro" id="IPR038765">
    <property type="entry name" value="Papain-like_cys_pep_sf"/>
</dbReference>